<organism evidence="2 3">
    <name type="scientific">Riccia sorocarpa</name>
    <dbReference type="NCBI Taxonomy" id="122646"/>
    <lineage>
        <taxon>Eukaryota</taxon>
        <taxon>Viridiplantae</taxon>
        <taxon>Streptophyta</taxon>
        <taxon>Embryophyta</taxon>
        <taxon>Marchantiophyta</taxon>
        <taxon>Marchantiopsida</taxon>
        <taxon>Marchantiidae</taxon>
        <taxon>Marchantiales</taxon>
        <taxon>Ricciaceae</taxon>
        <taxon>Riccia</taxon>
    </lineage>
</organism>
<proteinExistence type="predicted"/>
<feature type="compositionally biased region" description="Low complexity" evidence="1">
    <location>
        <begin position="142"/>
        <end position="152"/>
    </location>
</feature>
<feature type="region of interest" description="Disordered" evidence="1">
    <location>
        <begin position="85"/>
        <end position="152"/>
    </location>
</feature>
<accession>A0ABD3HZZ8</accession>
<evidence type="ECO:0000313" key="2">
    <source>
        <dbReference type="EMBL" id="KAL3697048.1"/>
    </source>
</evidence>
<dbReference type="AlphaFoldDB" id="A0ABD3HZZ8"/>
<dbReference type="EMBL" id="JBJQOH010000002">
    <property type="protein sequence ID" value="KAL3697048.1"/>
    <property type="molecule type" value="Genomic_DNA"/>
</dbReference>
<keyword evidence="3" id="KW-1185">Reference proteome</keyword>
<dbReference type="Proteomes" id="UP001633002">
    <property type="component" value="Unassembled WGS sequence"/>
</dbReference>
<sequence length="232" mass="24704">MTATRRFLSMINYCLVLMQERRINTIGNILRGASSAGSGSGLEELELSGVGPSRCAVGRLDLEEPDFINDGDLGALSDSHHARLDSVPVVPDSSDDRDADASSVSSHAGMEELDFSNDPGTGVSSCRSADGPENLDFSVEPGSGASSASTGAGSEELELSAAPVIAIGEAQAALKMVQRLRYKISFNPCTKDVLFGHHVHCSYKFQKVQLPSVFMRLGTQIFLNTTRPISRP</sequence>
<feature type="compositionally biased region" description="Polar residues" evidence="1">
    <location>
        <begin position="118"/>
        <end position="127"/>
    </location>
</feature>
<comment type="caution">
    <text evidence="2">The sequence shown here is derived from an EMBL/GenBank/DDBJ whole genome shotgun (WGS) entry which is preliminary data.</text>
</comment>
<gene>
    <name evidence="2" type="ORF">R1sor_011124</name>
</gene>
<evidence type="ECO:0000256" key="1">
    <source>
        <dbReference type="SAM" id="MobiDB-lite"/>
    </source>
</evidence>
<name>A0ABD3HZZ8_9MARC</name>
<evidence type="ECO:0000313" key="3">
    <source>
        <dbReference type="Proteomes" id="UP001633002"/>
    </source>
</evidence>
<protein>
    <submittedName>
        <fullName evidence="2">Uncharacterized protein</fullName>
    </submittedName>
</protein>
<reference evidence="2 3" key="1">
    <citation type="submission" date="2024-09" db="EMBL/GenBank/DDBJ databases">
        <title>Chromosome-scale assembly of Riccia sorocarpa.</title>
        <authorList>
            <person name="Paukszto L."/>
        </authorList>
    </citation>
    <scope>NUCLEOTIDE SEQUENCE [LARGE SCALE GENOMIC DNA]</scope>
    <source>
        <strain evidence="2">LP-2024</strain>
        <tissue evidence="2">Aerial parts of the thallus</tissue>
    </source>
</reference>